<dbReference type="InterPro" id="IPR036271">
    <property type="entry name" value="Tet_transcr_reg_TetR-rel_C_sf"/>
</dbReference>
<evidence type="ECO:0000256" key="2">
    <source>
        <dbReference type="ARBA" id="ARBA00023125"/>
    </source>
</evidence>
<dbReference type="Pfam" id="PF13305">
    <property type="entry name" value="TetR_C_33"/>
    <property type="match status" value="1"/>
</dbReference>
<dbReference type="SUPFAM" id="SSF46689">
    <property type="entry name" value="Homeodomain-like"/>
    <property type="match status" value="1"/>
</dbReference>
<accession>A0A2P8DYT3</accession>
<dbReference type="PANTHER" id="PTHR30055:SF220">
    <property type="entry name" value="TETR-FAMILY REGULATORY PROTEIN"/>
    <property type="match status" value="1"/>
</dbReference>
<dbReference type="InterPro" id="IPR001647">
    <property type="entry name" value="HTH_TetR"/>
</dbReference>
<gene>
    <name evidence="6" type="ORF">CLV30_11029</name>
</gene>
<feature type="DNA-binding region" description="H-T-H motif" evidence="4">
    <location>
        <begin position="32"/>
        <end position="51"/>
    </location>
</feature>
<keyword evidence="7" id="KW-1185">Reference proteome</keyword>
<dbReference type="InterPro" id="IPR025996">
    <property type="entry name" value="MT1864/Rv1816-like_C"/>
</dbReference>
<keyword evidence="3" id="KW-0804">Transcription</keyword>
<dbReference type="EMBL" id="PYGE01000010">
    <property type="protein sequence ID" value="PSL02376.1"/>
    <property type="molecule type" value="Genomic_DNA"/>
</dbReference>
<protein>
    <submittedName>
        <fullName evidence="6">TetR family transcriptional regulator</fullName>
    </submittedName>
</protein>
<dbReference type="OrthoDB" id="4709966at2"/>
<dbReference type="Gene3D" id="1.10.357.10">
    <property type="entry name" value="Tetracycline Repressor, domain 2"/>
    <property type="match status" value="1"/>
</dbReference>
<feature type="domain" description="HTH tetR-type" evidence="5">
    <location>
        <begin position="9"/>
        <end position="69"/>
    </location>
</feature>
<evidence type="ECO:0000256" key="1">
    <source>
        <dbReference type="ARBA" id="ARBA00023015"/>
    </source>
</evidence>
<evidence type="ECO:0000313" key="6">
    <source>
        <dbReference type="EMBL" id="PSL02376.1"/>
    </source>
</evidence>
<evidence type="ECO:0000313" key="7">
    <source>
        <dbReference type="Proteomes" id="UP000243528"/>
    </source>
</evidence>
<dbReference type="InterPro" id="IPR009057">
    <property type="entry name" value="Homeodomain-like_sf"/>
</dbReference>
<dbReference type="Pfam" id="PF00440">
    <property type="entry name" value="TetR_N"/>
    <property type="match status" value="1"/>
</dbReference>
<dbReference type="PROSITE" id="PS50977">
    <property type="entry name" value="HTH_TETR_2"/>
    <property type="match status" value="1"/>
</dbReference>
<sequence length="204" mass="21964">MGRPRIHDQHTRERLLERAAEIITTSGVRALSVRSLASDAGTSTAAVYTLFGGKSGLVTALYRQAFERFAQSLAEVSSGPDPVDDIVRLGLAYRRHAVADPNGYRVMFGDELRPSDVPRRAFRAGAQTFDPLLDAVRRAVDMGRFPAEPSPEAIATALWANVHGLVSLELGEFVPPSAGDTADVFEAAVRANTAGWTAMADARK</sequence>
<dbReference type="PANTHER" id="PTHR30055">
    <property type="entry name" value="HTH-TYPE TRANSCRIPTIONAL REGULATOR RUTR"/>
    <property type="match status" value="1"/>
</dbReference>
<dbReference type="Proteomes" id="UP000243528">
    <property type="component" value="Unassembled WGS sequence"/>
</dbReference>
<evidence type="ECO:0000256" key="3">
    <source>
        <dbReference type="ARBA" id="ARBA00023163"/>
    </source>
</evidence>
<dbReference type="InterPro" id="IPR050109">
    <property type="entry name" value="HTH-type_TetR-like_transc_reg"/>
</dbReference>
<name>A0A2P8DYT3_9ACTN</name>
<dbReference type="SUPFAM" id="SSF48498">
    <property type="entry name" value="Tetracyclin repressor-like, C-terminal domain"/>
    <property type="match status" value="1"/>
</dbReference>
<evidence type="ECO:0000259" key="5">
    <source>
        <dbReference type="PROSITE" id="PS50977"/>
    </source>
</evidence>
<keyword evidence="1" id="KW-0805">Transcription regulation</keyword>
<organism evidence="6 7">
    <name type="scientific">Haloactinopolyspora alba</name>
    <dbReference type="NCBI Taxonomy" id="648780"/>
    <lineage>
        <taxon>Bacteria</taxon>
        <taxon>Bacillati</taxon>
        <taxon>Actinomycetota</taxon>
        <taxon>Actinomycetes</taxon>
        <taxon>Jiangellales</taxon>
        <taxon>Jiangellaceae</taxon>
        <taxon>Haloactinopolyspora</taxon>
    </lineage>
</organism>
<dbReference type="GO" id="GO:0003700">
    <property type="term" value="F:DNA-binding transcription factor activity"/>
    <property type="evidence" value="ECO:0007669"/>
    <property type="project" value="TreeGrafter"/>
</dbReference>
<dbReference type="GO" id="GO:0000976">
    <property type="term" value="F:transcription cis-regulatory region binding"/>
    <property type="evidence" value="ECO:0007669"/>
    <property type="project" value="TreeGrafter"/>
</dbReference>
<evidence type="ECO:0000256" key="4">
    <source>
        <dbReference type="PROSITE-ProRule" id="PRU00335"/>
    </source>
</evidence>
<comment type="caution">
    <text evidence="6">The sequence shown here is derived from an EMBL/GenBank/DDBJ whole genome shotgun (WGS) entry which is preliminary data.</text>
</comment>
<keyword evidence="2 4" id="KW-0238">DNA-binding</keyword>
<proteinExistence type="predicted"/>
<dbReference type="AlphaFoldDB" id="A0A2P8DYT3"/>
<reference evidence="6 7" key="1">
    <citation type="submission" date="2018-03" db="EMBL/GenBank/DDBJ databases">
        <title>Genomic Encyclopedia of Archaeal and Bacterial Type Strains, Phase II (KMG-II): from individual species to whole genera.</title>
        <authorList>
            <person name="Goeker M."/>
        </authorList>
    </citation>
    <scope>NUCLEOTIDE SEQUENCE [LARGE SCALE GENOMIC DNA]</scope>
    <source>
        <strain evidence="6 7">DSM 45211</strain>
    </source>
</reference>
<dbReference type="RefSeq" id="WP_106537917.1">
    <property type="nucleotide sequence ID" value="NZ_PYGE01000010.1"/>
</dbReference>